<dbReference type="Gene3D" id="2.30.42.10">
    <property type="match status" value="1"/>
</dbReference>
<dbReference type="KEGG" id="tna:CTN_1837"/>
<dbReference type="CDD" id="cd06782">
    <property type="entry name" value="cpPDZ_CPP-like"/>
    <property type="match status" value="1"/>
</dbReference>
<feature type="domain" description="PDZ" evidence="6">
    <location>
        <begin position="95"/>
        <end position="161"/>
    </location>
</feature>
<dbReference type="GO" id="GO:0007165">
    <property type="term" value="P:signal transduction"/>
    <property type="evidence" value="ECO:0007669"/>
    <property type="project" value="TreeGrafter"/>
</dbReference>
<dbReference type="InterPro" id="IPR005151">
    <property type="entry name" value="Tail-specific_protease"/>
</dbReference>
<dbReference type="FunFam" id="2.30.42.10:FF:000063">
    <property type="entry name" value="Peptidase, S41 family"/>
    <property type="match status" value="1"/>
</dbReference>
<gene>
    <name evidence="7" type="ordered locus">CTN_1837</name>
</gene>
<dbReference type="InterPro" id="IPR001478">
    <property type="entry name" value="PDZ"/>
</dbReference>
<dbReference type="STRING" id="309803.CTN_1837"/>
<dbReference type="EMBL" id="CP000916">
    <property type="protein sequence ID" value="ACM24013.1"/>
    <property type="molecule type" value="Genomic_DNA"/>
</dbReference>
<evidence type="ECO:0000256" key="5">
    <source>
        <dbReference type="RuleBase" id="RU004404"/>
    </source>
</evidence>
<dbReference type="InterPro" id="IPR004447">
    <property type="entry name" value="Peptidase_S41A"/>
</dbReference>
<organism evidence="7 8">
    <name type="scientific">Thermotoga neapolitana (strain ATCC 49049 / DSM 4359 / NBRC 107923 / NS-E)</name>
    <dbReference type="NCBI Taxonomy" id="309803"/>
    <lineage>
        <taxon>Bacteria</taxon>
        <taxon>Thermotogati</taxon>
        <taxon>Thermotogota</taxon>
        <taxon>Thermotogae</taxon>
        <taxon>Thermotogales</taxon>
        <taxon>Thermotogaceae</taxon>
        <taxon>Thermotoga</taxon>
    </lineage>
</organism>
<dbReference type="GO" id="GO:0004175">
    <property type="term" value="F:endopeptidase activity"/>
    <property type="evidence" value="ECO:0007669"/>
    <property type="project" value="TreeGrafter"/>
</dbReference>
<keyword evidence="4 5" id="KW-0720">Serine protease</keyword>
<dbReference type="AlphaFoldDB" id="B9KAN0"/>
<keyword evidence="2 5" id="KW-0645">Protease</keyword>
<protein>
    <submittedName>
        <fullName evidence="7">Carboxyl-terminal protease</fullName>
    </submittedName>
</protein>
<evidence type="ECO:0000256" key="3">
    <source>
        <dbReference type="ARBA" id="ARBA00022801"/>
    </source>
</evidence>
<dbReference type="Proteomes" id="UP000000445">
    <property type="component" value="Chromosome"/>
</dbReference>
<dbReference type="CDD" id="cd07560">
    <property type="entry name" value="Peptidase_S41_CPP"/>
    <property type="match status" value="1"/>
</dbReference>
<dbReference type="GO" id="GO:0030288">
    <property type="term" value="C:outer membrane-bounded periplasmic space"/>
    <property type="evidence" value="ECO:0007669"/>
    <property type="project" value="TreeGrafter"/>
</dbReference>
<dbReference type="SUPFAM" id="SSF50156">
    <property type="entry name" value="PDZ domain-like"/>
    <property type="match status" value="1"/>
</dbReference>
<sequence>MMKLNQLSRFVIISVLVLVLTLILGGSSRTDLTIEEVNKALEPFFDSLSYILNYYYEADKLDINKLIDHAIDGLVKGTGDDFSYYQDPETYRENQIEMKGEYGGLGIEVTYDTEHSAIKVVAPMYGTPAWRAGLKAGDLIITIDGTPVSKMTYMEAVNNLRGEPGTSVTIEVLRDGEKLTFTIVREKIEIKMVLYSFIETEKGRIGYVRITRFGEKADSDMKNALDKIFEKGVKGLIIDVRDNPGGYLDVALKIVSMFVDKGVILKVRNGFGEEDVYESYGNNYPNVPIVVLANEGSASASEILTGALKDLGIATVVGRKTFGKGSVQTGFPLSNGGVLFLTTAHYLTPSGKDIHRIGIEPDVVVEEEVEEELHAETREQIEIDPEKDPFIKKGLEVLLEKIK</sequence>
<dbReference type="Pfam" id="PF13180">
    <property type="entry name" value="PDZ_2"/>
    <property type="match status" value="1"/>
</dbReference>
<dbReference type="Gene3D" id="3.30.750.44">
    <property type="match status" value="1"/>
</dbReference>
<keyword evidence="3 5" id="KW-0378">Hydrolase</keyword>
<dbReference type="SUPFAM" id="SSF52096">
    <property type="entry name" value="ClpP/crotonase"/>
    <property type="match status" value="1"/>
</dbReference>
<dbReference type="NCBIfam" id="TIGR00225">
    <property type="entry name" value="prc"/>
    <property type="match status" value="1"/>
</dbReference>
<dbReference type="InterPro" id="IPR029045">
    <property type="entry name" value="ClpP/crotonase-like_dom_sf"/>
</dbReference>
<dbReference type="MEROPS" id="S41.004"/>
<dbReference type="InterPro" id="IPR036034">
    <property type="entry name" value="PDZ_sf"/>
</dbReference>
<dbReference type="eggNOG" id="COG0793">
    <property type="taxonomic scope" value="Bacteria"/>
</dbReference>
<dbReference type="HOGENOM" id="CLU_017295_3_0_0"/>
<name>B9KAN0_THENN</name>
<evidence type="ECO:0000256" key="4">
    <source>
        <dbReference type="ARBA" id="ARBA00022825"/>
    </source>
</evidence>
<dbReference type="GO" id="GO:0006508">
    <property type="term" value="P:proteolysis"/>
    <property type="evidence" value="ECO:0007669"/>
    <property type="project" value="UniProtKB-KW"/>
</dbReference>
<comment type="similarity">
    <text evidence="1 5">Belongs to the peptidase S41A family.</text>
</comment>
<dbReference type="Gene3D" id="3.90.226.10">
    <property type="entry name" value="2-enoyl-CoA Hydratase, Chain A, domain 1"/>
    <property type="match status" value="1"/>
</dbReference>
<keyword evidence="8" id="KW-1185">Reference proteome</keyword>
<dbReference type="SMART" id="SM00245">
    <property type="entry name" value="TSPc"/>
    <property type="match status" value="1"/>
</dbReference>
<dbReference type="PANTHER" id="PTHR32060:SF30">
    <property type="entry name" value="CARBOXY-TERMINAL PROCESSING PROTEASE CTPA"/>
    <property type="match status" value="1"/>
</dbReference>
<evidence type="ECO:0000313" key="8">
    <source>
        <dbReference type="Proteomes" id="UP000000445"/>
    </source>
</evidence>
<evidence type="ECO:0000256" key="1">
    <source>
        <dbReference type="ARBA" id="ARBA00009179"/>
    </source>
</evidence>
<dbReference type="SMART" id="SM00228">
    <property type="entry name" value="PDZ"/>
    <property type="match status" value="1"/>
</dbReference>
<evidence type="ECO:0000259" key="6">
    <source>
        <dbReference type="PROSITE" id="PS50106"/>
    </source>
</evidence>
<dbReference type="PANTHER" id="PTHR32060">
    <property type="entry name" value="TAIL-SPECIFIC PROTEASE"/>
    <property type="match status" value="1"/>
</dbReference>
<evidence type="ECO:0000256" key="2">
    <source>
        <dbReference type="ARBA" id="ARBA00022670"/>
    </source>
</evidence>
<dbReference type="Pfam" id="PF03572">
    <property type="entry name" value="Peptidase_S41"/>
    <property type="match status" value="1"/>
</dbReference>
<dbReference type="GO" id="GO:0008236">
    <property type="term" value="F:serine-type peptidase activity"/>
    <property type="evidence" value="ECO:0007669"/>
    <property type="project" value="UniProtKB-KW"/>
</dbReference>
<dbReference type="PROSITE" id="PS50106">
    <property type="entry name" value="PDZ"/>
    <property type="match status" value="1"/>
</dbReference>
<accession>B9KAN0</accession>
<evidence type="ECO:0000313" key="7">
    <source>
        <dbReference type="EMBL" id="ACM24013.1"/>
    </source>
</evidence>
<reference evidence="7 8" key="1">
    <citation type="journal article" date="2009" name="Biosci. Biotechnol. Biochem.">
        <title>WeGAS: a web-based microbial genome annotation system.</title>
        <authorList>
            <person name="Lee D."/>
            <person name="Seo H."/>
            <person name="Park C."/>
            <person name="Park K."/>
        </authorList>
    </citation>
    <scope>NUCLEOTIDE SEQUENCE [LARGE SCALE GENOMIC DNA]</scope>
    <source>
        <strain evidence="8">ATCC 49049 / DSM 4359 / NBRC 107923 / NS-E</strain>
    </source>
</reference>
<proteinExistence type="inferred from homology"/>